<protein>
    <recommendedName>
        <fullName evidence="2">LysM domain-containing protein</fullName>
    </recommendedName>
</protein>
<dbReference type="InterPro" id="IPR018392">
    <property type="entry name" value="LysM"/>
</dbReference>
<organism evidence="3 4">
    <name type="scientific">Leuconostoc citreum</name>
    <dbReference type="NCBI Taxonomy" id="33964"/>
    <lineage>
        <taxon>Bacteria</taxon>
        <taxon>Bacillati</taxon>
        <taxon>Bacillota</taxon>
        <taxon>Bacilli</taxon>
        <taxon>Lactobacillales</taxon>
        <taxon>Lactobacillaceae</taxon>
        <taxon>Leuconostoc</taxon>
    </lineage>
</organism>
<name>A0A5A5U0U0_LEUCI</name>
<dbReference type="SUPFAM" id="SSF54106">
    <property type="entry name" value="LysM domain"/>
    <property type="match status" value="2"/>
</dbReference>
<dbReference type="InterPro" id="IPR035940">
    <property type="entry name" value="CAP_sf"/>
</dbReference>
<sequence>MKSSTIIKSAVAAGAFAAAGVATASANSVTVKSGDTLNQIARANGTTVDALVKANGINNPNLIFVGQQLQTEGTASAAQAKPAQAPATATNGAYTVKAGDTLYRIAAANGTSVATLVAANNIQNLNFISVGQVLNLSGNAAPVAAAPAAKQVAAQPAVTPAQPATPAAKQVTQPEVAPATVAPTQTVAPVQQTTTVTTQAAETTTATTQVTPVVAQTTTPAVQPAQTATPATPNSAIQTLLITLNEKRSALGLGPVSLDAGLSARAAARAANAVANGGLPVNHFRTNGEVVAIGWGYGDVVNAWYNETNMVTNGTPGHRMWVANPRATSVGFGIVGDTIVAESDAGQY</sequence>
<dbReference type="InterPro" id="IPR014044">
    <property type="entry name" value="CAP_dom"/>
</dbReference>
<evidence type="ECO:0000256" key="1">
    <source>
        <dbReference type="SAM" id="SignalP"/>
    </source>
</evidence>
<keyword evidence="1" id="KW-0732">Signal</keyword>
<dbReference type="SMART" id="SM00257">
    <property type="entry name" value="LysM"/>
    <property type="match status" value="2"/>
</dbReference>
<feature type="signal peptide" evidence="1">
    <location>
        <begin position="1"/>
        <end position="24"/>
    </location>
</feature>
<evidence type="ECO:0000259" key="2">
    <source>
        <dbReference type="PROSITE" id="PS51782"/>
    </source>
</evidence>
<comment type="caution">
    <text evidence="3">The sequence shown here is derived from an EMBL/GenBank/DDBJ whole genome shotgun (WGS) entry which is preliminary data.</text>
</comment>
<dbReference type="Pfam" id="PF01476">
    <property type="entry name" value="LysM"/>
    <property type="match status" value="2"/>
</dbReference>
<gene>
    <name evidence="3" type="ORF">LCIT_18190</name>
</gene>
<dbReference type="PROSITE" id="PS51782">
    <property type="entry name" value="LYSM"/>
    <property type="match status" value="2"/>
</dbReference>
<evidence type="ECO:0000313" key="4">
    <source>
        <dbReference type="Proteomes" id="UP000323274"/>
    </source>
</evidence>
<accession>A0A5A5U0U0</accession>
<dbReference type="AlphaFoldDB" id="A0A5A5U0U0"/>
<evidence type="ECO:0000313" key="3">
    <source>
        <dbReference type="EMBL" id="GDZ84577.1"/>
    </source>
</evidence>
<dbReference type="SUPFAM" id="SSF55797">
    <property type="entry name" value="PR-1-like"/>
    <property type="match status" value="1"/>
</dbReference>
<dbReference type="PANTHER" id="PTHR33734:SF22">
    <property type="entry name" value="MEMBRANE-BOUND LYTIC MUREIN TRANSGLYCOSYLASE D"/>
    <property type="match status" value="1"/>
</dbReference>
<dbReference type="InterPro" id="IPR036779">
    <property type="entry name" value="LysM_dom_sf"/>
</dbReference>
<dbReference type="RefSeq" id="WP_149334782.1">
    <property type="nucleotide sequence ID" value="NZ_BJJW01000016.1"/>
</dbReference>
<dbReference type="Gene3D" id="3.40.33.10">
    <property type="entry name" value="CAP"/>
    <property type="match status" value="1"/>
</dbReference>
<reference evidence="3 4" key="1">
    <citation type="submission" date="2019-04" db="EMBL/GenBank/DDBJ databases">
        <title>A pseudo-fructophilic Leuconostoc citreum strain F192-5 isolated from peel of satsuma mandarin: the first report for isolation and characterization of strain-dependent fructophilic-like characteristics.</title>
        <authorList>
            <person name="Maeno S."/>
            <person name="Tanizawa Y."/>
            <person name="Kajikawa A."/>
            <person name="Kanesaki Y."/>
            <person name="Kubota E."/>
            <person name="Arita M."/>
            <person name="Leon D."/>
            <person name="Endo A."/>
        </authorList>
    </citation>
    <scope>NUCLEOTIDE SEQUENCE [LARGE SCALE GENOMIC DNA]</scope>
    <source>
        <strain evidence="3 4">F192-5</strain>
    </source>
</reference>
<dbReference type="Gene3D" id="3.10.350.10">
    <property type="entry name" value="LysM domain"/>
    <property type="match status" value="2"/>
</dbReference>
<dbReference type="Pfam" id="PF00188">
    <property type="entry name" value="CAP"/>
    <property type="match status" value="1"/>
</dbReference>
<feature type="domain" description="LysM" evidence="2">
    <location>
        <begin position="27"/>
        <end position="71"/>
    </location>
</feature>
<dbReference type="EMBL" id="BJJW01000016">
    <property type="protein sequence ID" value="GDZ84577.1"/>
    <property type="molecule type" value="Genomic_DNA"/>
</dbReference>
<dbReference type="PANTHER" id="PTHR33734">
    <property type="entry name" value="LYSM DOMAIN-CONTAINING GPI-ANCHORED PROTEIN 2"/>
    <property type="match status" value="1"/>
</dbReference>
<dbReference type="CDD" id="cd00118">
    <property type="entry name" value="LysM"/>
    <property type="match status" value="2"/>
</dbReference>
<feature type="chain" id="PRO_5023005621" description="LysM domain-containing protein" evidence="1">
    <location>
        <begin position="25"/>
        <end position="348"/>
    </location>
</feature>
<dbReference type="Proteomes" id="UP000323274">
    <property type="component" value="Unassembled WGS sequence"/>
</dbReference>
<feature type="domain" description="LysM" evidence="2">
    <location>
        <begin position="92"/>
        <end position="136"/>
    </location>
</feature>
<proteinExistence type="predicted"/>